<gene>
    <name evidence="7" type="ORF">DW352_12225</name>
</gene>
<dbReference type="GO" id="GO:0051537">
    <property type="term" value="F:2 iron, 2 sulfur cluster binding"/>
    <property type="evidence" value="ECO:0007669"/>
    <property type="project" value="UniProtKB-KW"/>
</dbReference>
<dbReference type="SUPFAM" id="SSF50022">
    <property type="entry name" value="ISP domain"/>
    <property type="match status" value="1"/>
</dbReference>
<evidence type="ECO:0000256" key="4">
    <source>
        <dbReference type="ARBA" id="ARBA00023004"/>
    </source>
</evidence>
<sequence length="339" mass="39100">MLTTQQKVLRRFWYAVIPVEDLKEGPKAFTLLGEDIVLFLGPDGKPAALKDRCCHRTAKLSKGWCKEGHIVCGYHGWEYDQTGKLAHVPQFPVQQEVPNLSTPAFHCQEKYGYVWVALDEPLAPIFDVAEDTDASFRRIPQFYEVWNTSALRLMENSFDNAHFAFVHKGTFGQLDQPLPEKYEIKETDYGFEAETLITVANPPIQYKISGTDAPTTKRHMRNKWYMPFCRRLDIEYPSGLRHIILNSATPIDDGHIMVVQWLYRNDTEADCPAQLLIDWDFKITREDKDIIESTDFDTPIDMGRRAEAHMVSDKPGMIMRKRLMDLLQKHGESEVFRAA</sequence>
<keyword evidence="7" id="KW-0223">Dioxygenase</keyword>
<dbReference type="KEGG" id="ptaw:DW352_12225"/>
<dbReference type="InterPro" id="IPR050584">
    <property type="entry name" value="Cholesterol_7-desaturase"/>
</dbReference>
<evidence type="ECO:0000313" key="8">
    <source>
        <dbReference type="Proteomes" id="UP000254889"/>
    </source>
</evidence>
<dbReference type="OrthoDB" id="9800776at2"/>
<protein>
    <submittedName>
        <fullName evidence="7">Aromatic ring-hydroxylating dioxygenase subunit alpha</fullName>
    </submittedName>
</protein>
<dbReference type="Pfam" id="PF19112">
    <property type="entry name" value="VanA_C"/>
    <property type="match status" value="1"/>
</dbReference>
<dbReference type="CDD" id="cd03469">
    <property type="entry name" value="Rieske_RO_Alpha_N"/>
    <property type="match status" value="1"/>
</dbReference>
<dbReference type="InterPro" id="IPR017941">
    <property type="entry name" value="Rieske_2Fe-2S"/>
</dbReference>
<dbReference type="PANTHER" id="PTHR21266:SF60">
    <property type="entry name" value="3-KETOSTEROID-9-ALPHA-MONOOXYGENASE, OXYGENASE COMPONENT"/>
    <property type="match status" value="1"/>
</dbReference>
<dbReference type="Pfam" id="PF00355">
    <property type="entry name" value="Rieske"/>
    <property type="match status" value="1"/>
</dbReference>
<keyword evidence="5" id="KW-0411">Iron-sulfur</keyword>
<keyword evidence="2" id="KW-0479">Metal-binding</keyword>
<evidence type="ECO:0000259" key="6">
    <source>
        <dbReference type="PROSITE" id="PS51296"/>
    </source>
</evidence>
<dbReference type="AlphaFoldDB" id="A0A345ZWB5"/>
<accession>A0A345ZWB5</accession>
<evidence type="ECO:0000256" key="1">
    <source>
        <dbReference type="ARBA" id="ARBA00022714"/>
    </source>
</evidence>
<dbReference type="SUPFAM" id="SSF55961">
    <property type="entry name" value="Bet v1-like"/>
    <property type="match status" value="1"/>
</dbReference>
<proteinExistence type="predicted"/>
<dbReference type="PROSITE" id="PS51296">
    <property type="entry name" value="RIESKE"/>
    <property type="match status" value="1"/>
</dbReference>
<keyword evidence="1" id="KW-0001">2Fe-2S</keyword>
<evidence type="ECO:0000313" key="7">
    <source>
        <dbReference type="EMBL" id="AXK81212.1"/>
    </source>
</evidence>
<evidence type="ECO:0000256" key="3">
    <source>
        <dbReference type="ARBA" id="ARBA00023002"/>
    </source>
</evidence>
<dbReference type="Proteomes" id="UP000254889">
    <property type="component" value="Chromosome"/>
</dbReference>
<evidence type="ECO:0000256" key="5">
    <source>
        <dbReference type="ARBA" id="ARBA00023014"/>
    </source>
</evidence>
<name>A0A345ZWB5_9HYPH</name>
<keyword evidence="3" id="KW-0560">Oxidoreductase</keyword>
<organism evidence="7 8">
    <name type="scientific">Pseudolabrys taiwanensis</name>
    <dbReference type="NCBI Taxonomy" id="331696"/>
    <lineage>
        <taxon>Bacteria</taxon>
        <taxon>Pseudomonadati</taxon>
        <taxon>Pseudomonadota</taxon>
        <taxon>Alphaproteobacteria</taxon>
        <taxon>Hyphomicrobiales</taxon>
        <taxon>Xanthobacteraceae</taxon>
        <taxon>Pseudolabrys</taxon>
    </lineage>
</organism>
<dbReference type="PANTHER" id="PTHR21266">
    <property type="entry name" value="IRON-SULFUR DOMAIN CONTAINING PROTEIN"/>
    <property type="match status" value="1"/>
</dbReference>
<dbReference type="RefSeq" id="WP_115691591.1">
    <property type="nucleotide sequence ID" value="NZ_CP031417.1"/>
</dbReference>
<keyword evidence="4" id="KW-0408">Iron</keyword>
<dbReference type="InterPro" id="IPR044043">
    <property type="entry name" value="VanA_C_cat"/>
</dbReference>
<dbReference type="GO" id="GO:0051213">
    <property type="term" value="F:dioxygenase activity"/>
    <property type="evidence" value="ECO:0007669"/>
    <property type="project" value="UniProtKB-KW"/>
</dbReference>
<dbReference type="InterPro" id="IPR036922">
    <property type="entry name" value="Rieske_2Fe-2S_sf"/>
</dbReference>
<dbReference type="EMBL" id="CP031417">
    <property type="protein sequence ID" value="AXK81212.1"/>
    <property type="molecule type" value="Genomic_DNA"/>
</dbReference>
<reference evidence="7 8" key="1">
    <citation type="submission" date="2018-07" db="EMBL/GenBank/DDBJ databases">
        <authorList>
            <person name="Quirk P.G."/>
            <person name="Krulwich T.A."/>
        </authorList>
    </citation>
    <scope>NUCLEOTIDE SEQUENCE [LARGE SCALE GENOMIC DNA]</scope>
    <source>
        <strain evidence="7 8">CC-BB4</strain>
    </source>
</reference>
<dbReference type="Gene3D" id="3.90.380.10">
    <property type="entry name" value="Naphthalene 1,2-dioxygenase Alpha Subunit, Chain A, domain 1"/>
    <property type="match status" value="1"/>
</dbReference>
<keyword evidence="8" id="KW-1185">Reference proteome</keyword>
<dbReference type="GO" id="GO:0046872">
    <property type="term" value="F:metal ion binding"/>
    <property type="evidence" value="ECO:0007669"/>
    <property type="project" value="UniProtKB-KW"/>
</dbReference>
<evidence type="ECO:0000256" key="2">
    <source>
        <dbReference type="ARBA" id="ARBA00022723"/>
    </source>
</evidence>
<dbReference type="Gene3D" id="2.102.10.10">
    <property type="entry name" value="Rieske [2Fe-2S] iron-sulphur domain"/>
    <property type="match status" value="1"/>
</dbReference>
<feature type="domain" description="Rieske" evidence="6">
    <location>
        <begin position="13"/>
        <end position="116"/>
    </location>
</feature>